<dbReference type="RefSeq" id="WP_090030796.1">
    <property type="nucleotide sequence ID" value="NZ_BONM01000024.1"/>
</dbReference>
<dbReference type="AlphaFoldDB" id="A0A1I0W5D4"/>
<reference evidence="2 3" key="1">
    <citation type="submission" date="2016-10" db="EMBL/GenBank/DDBJ databases">
        <authorList>
            <person name="de Groot N.N."/>
        </authorList>
    </citation>
    <scope>NUCLEOTIDE SEQUENCE [LARGE SCALE GENOMIC DNA]</scope>
    <source>
        <strain evidence="2 3">CGMCC 4.6945</strain>
    </source>
</reference>
<evidence type="ECO:0000256" key="1">
    <source>
        <dbReference type="SAM" id="Phobius"/>
    </source>
</evidence>
<dbReference type="Proteomes" id="UP000199012">
    <property type="component" value="Unassembled WGS sequence"/>
</dbReference>
<evidence type="ECO:0000313" key="3">
    <source>
        <dbReference type="Proteomes" id="UP000199012"/>
    </source>
</evidence>
<proteinExistence type="predicted"/>
<keyword evidence="1" id="KW-0812">Transmembrane</keyword>
<protein>
    <submittedName>
        <fullName evidence="2">Uncharacterized protein</fullName>
    </submittedName>
</protein>
<keyword evidence="3" id="KW-1185">Reference proteome</keyword>
<feature type="transmembrane region" description="Helical" evidence="1">
    <location>
        <begin position="136"/>
        <end position="155"/>
    </location>
</feature>
<dbReference type="OrthoDB" id="3626682at2"/>
<dbReference type="EMBL" id="FOKA01000002">
    <property type="protein sequence ID" value="SFA83253.1"/>
    <property type="molecule type" value="Genomic_DNA"/>
</dbReference>
<gene>
    <name evidence="2" type="ORF">SAMN05421867_102153</name>
</gene>
<organism evidence="2 3">
    <name type="scientific">Cellulomonas marina</name>
    <dbReference type="NCBI Taxonomy" id="988821"/>
    <lineage>
        <taxon>Bacteria</taxon>
        <taxon>Bacillati</taxon>
        <taxon>Actinomycetota</taxon>
        <taxon>Actinomycetes</taxon>
        <taxon>Micrococcales</taxon>
        <taxon>Cellulomonadaceae</taxon>
        <taxon>Cellulomonas</taxon>
    </lineage>
</organism>
<feature type="transmembrane region" description="Helical" evidence="1">
    <location>
        <begin position="47"/>
        <end position="67"/>
    </location>
</feature>
<feature type="transmembrane region" description="Helical" evidence="1">
    <location>
        <begin position="161"/>
        <end position="182"/>
    </location>
</feature>
<sequence length="205" mass="20761">MTRPQPPADFAPPRLADLRRWGALVGLVGAVVFVWSYGPGLAGPLPVLARVLVVVLVVAAVVLLLVVPRWLGRFHVPTPLAMSVYVGCVAAELVLIRLGSAWLDGRGDASARPALIAAVVGLHFLPFAWAFRERMFTVLGAALVLLGGGGLVAELSGVGHAAALAAVASGLVMAALVAAYAAGAFASPRPVSSDATSGATSSGTP</sequence>
<feature type="transmembrane region" description="Helical" evidence="1">
    <location>
        <begin position="21"/>
        <end position="41"/>
    </location>
</feature>
<keyword evidence="1" id="KW-0472">Membrane</keyword>
<dbReference type="STRING" id="988821.SAMN05421867_102153"/>
<name>A0A1I0W5D4_9CELL</name>
<feature type="transmembrane region" description="Helical" evidence="1">
    <location>
        <begin position="79"/>
        <end position="99"/>
    </location>
</feature>
<feature type="transmembrane region" description="Helical" evidence="1">
    <location>
        <begin position="111"/>
        <end position="129"/>
    </location>
</feature>
<evidence type="ECO:0000313" key="2">
    <source>
        <dbReference type="EMBL" id="SFA83253.1"/>
    </source>
</evidence>
<keyword evidence="1" id="KW-1133">Transmembrane helix</keyword>
<accession>A0A1I0W5D4</accession>